<keyword evidence="2" id="KW-1185">Reference proteome</keyword>
<dbReference type="Proteomes" id="UP001187192">
    <property type="component" value="Unassembled WGS sequence"/>
</dbReference>
<reference evidence="1" key="1">
    <citation type="submission" date="2023-07" db="EMBL/GenBank/DDBJ databases">
        <title>draft genome sequence of fig (Ficus carica).</title>
        <authorList>
            <person name="Takahashi T."/>
            <person name="Nishimura K."/>
        </authorList>
    </citation>
    <scope>NUCLEOTIDE SEQUENCE</scope>
</reference>
<organism evidence="1 2">
    <name type="scientific">Ficus carica</name>
    <name type="common">Common fig</name>
    <dbReference type="NCBI Taxonomy" id="3494"/>
    <lineage>
        <taxon>Eukaryota</taxon>
        <taxon>Viridiplantae</taxon>
        <taxon>Streptophyta</taxon>
        <taxon>Embryophyta</taxon>
        <taxon>Tracheophyta</taxon>
        <taxon>Spermatophyta</taxon>
        <taxon>Magnoliopsida</taxon>
        <taxon>eudicotyledons</taxon>
        <taxon>Gunneridae</taxon>
        <taxon>Pentapetalae</taxon>
        <taxon>rosids</taxon>
        <taxon>fabids</taxon>
        <taxon>Rosales</taxon>
        <taxon>Moraceae</taxon>
        <taxon>Ficeae</taxon>
        <taxon>Ficus</taxon>
    </lineage>
</organism>
<dbReference type="EMBL" id="BTGU01000001">
    <property type="protein sequence ID" value="GMN26124.1"/>
    <property type="molecule type" value="Genomic_DNA"/>
</dbReference>
<comment type="caution">
    <text evidence="1">The sequence shown here is derived from an EMBL/GenBank/DDBJ whole genome shotgun (WGS) entry which is preliminary data.</text>
</comment>
<proteinExistence type="predicted"/>
<sequence length="70" mass="7781">MASSLATASVVTKASGLPRYNDGSCKYCPISKVSFCLSPRPKLRFVTPKLLGKCWKMFNGLEFRICILFC</sequence>
<accession>A0AA88D415</accession>
<protein>
    <submittedName>
        <fullName evidence="1">Uncharacterized protein</fullName>
    </submittedName>
</protein>
<evidence type="ECO:0000313" key="2">
    <source>
        <dbReference type="Proteomes" id="UP001187192"/>
    </source>
</evidence>
<gene>
    <name evidence="1" type="ORF">TIFTF001_001200</name>
</gene>
<evidence type="ECO:0000313" key="1">
    <source>
        <dbReference type="EMBL" id="GMN26124.1"/>
    </source>
</evidence>
<dbReference type="AlphaFoldDB" id="A0AA88D415"/>
<name>A0AA88D415_FICCA</name>